<evidence type="ECO:0000313" key="3">
    <source>
        <dbReference type="Proteomes" id="UP000005551"/>
    </source>
</evidence>
<name>I5C5J7_9BACT</name>
<keyword evidence="1" id="KW-1133">Transmembrane helix</keyword>
<dbReference type="AlphaFoldDB" id="I5C5J7"/>
<accession>I5C5J7</accession>
<dbReference type="EMBL" id="AJYA01000016">
    <property type="protein sequence ID" value="EIM77099.1"/>
    <property type="molecule type" value="Genomic_DNA"/>
</dbReference>
<dbReference type="RefSeq" id="WP_009054331.1">
    <property type="nucleotide sequence ID" value="NZ_AJYA01000016.1"/>
</dbReference>
<evidence type="ECO:0000256" key="1">
    <source>
        <dbReference type="SAM" id="Phobius"/>
    </source>
</evidence>
<feature type="transmembrane region" description="Helical" evidence="1">
    <location>
        <begin position="88"/>
        <end position="106"/>
    </location>
</feature>
<keyword evidence="1" id="KW-0472">Membrane</keyword>
<gene>
    <name evidence="2" type="ORF">A3SI_07314</name>
</gene>
<feature type="transmembrane region" description="Helical" evidence="1">
    <location>
        <begin position="7"/>
        <end position="31"/>
    </location>
</feature>
<protein>
    <submittedName>
        <fullName evidence="2">Uncharacterized protein</fullName>
    </submittedName>
</protein>
<sequence length="226" mass="26253">MKSHFQLSWAIFFTIVCLYYVKLFLLTSFSFNHYDILYFRNYFFCIVGLYFYGLYKREQKRLPELEAVDAGTQSKGFRYHFKRLSNQAMPALFLLVYVLIHIFSLSEASLDIVYLAFDAGTIFIQYLSFLAILALIATHGRKDVPNLFLMTLLLVSTLNISANAMGATIYLLLNPFTGWAYSINFMDTSLWYVKLSLLLAATGFLSFRMLRKPQPAKQEVRRSYSE</sequence>
<feature type="transmembrane region" description="Helical" evidence="1">
    <location>
        <begin position="191"/>
        <end position="210"/>
    </location>
</feature>
<feature type="transmembrane region" description="Helical" evidence="1">
    <location>
        <begin position="147"/>
        <end position="171"/>
    </location>
</feature>
<feature type="transmembrane region" description="Helical" evidence="1">
    <location>
        <begin position="37"/>
        <end position="55"/>
    </location>
</feature>
<comment type="caution">
    <text evidence="2">The sequence shown here is derived from an EMBL/GenBank/DDBJ whole genome shotgun (WGS) entry which is preliminary data.</text>
</comment>
<reference evidence="2 3" key="1">
    <citation type="submission" date="2012-05" db="EMBL/GenBank/DDBJ databases">
        <title>Genome sequence of Nitritalea halalkaliphila LW7.</title>
        <authorList>
            <person name="Jangir P.K."/>
            <person name="Singh A."/>
            <person name="Shivaji S."/>
            <person name="Sharma R."/>
        </authorList>
    </citation>
    <scope>NUCLEOTIDE SEQUENCE [LARGE SCALE GENOMIC DNA]</scope>
    <source>
        <strain evidence="2 3">LW7</strain>
    </source>
</reference>
<evidence type="ECO:0000313" key="2">
    <source>
        <dbReference type="EMBL" id="EIM77099.1"/>
    </source>
</evidence>
<dbReference type="Proteomes" id="UP000005551">
    <property type="component" value="Unassembled WGS sequence"/>
</dbReference>
<keyword evidence="1" id="KW-0812">Transmembrane</keyword>
<feature type="transmembrane region" description="Helical" evidence="1">
    <location>
        <begin position="112"/>
        <end position="135"/>
    </location>
</feature>
<proteinExistence type="predicted"/>
<organism evidence="2 3">
    <name type="scientific">Nitritalea halalkaliphila LW7</name>
    <dbReference type="NCBI Taxonomy" id="1189621"/>
    <lineage>
        <taxon>Bacteria</taxon>
        <taxon>Pseudomonadati</taxon>
        <taxon>Bacteroidota</taxon>
        <taxon>Cytophagia</taxon>
        <taxon>Cytophagales</taxon>
        <taxon>Cyclobacteriaceae</taxon>
        <taxon>Nitritalea</taxon>
    </lineage>
</organism>
<keyword evidence="3" id="KW-1185">Reference proteome</keyword>